<dbReference type="NCBIfam" id="TIGR00199">
    <property type="entry name" value="PncC_domain"/>
    <property type="match status" value="1"/>
</dbReference>
<dbReference type="Gene3D" id="3.90.950.20">
    <property type="entry name" value="CinA-like"/>
    <property type="match status" value="1"/>
</dbReference>
<dbReference type="STRING" id="332411.VI06_01555"/>
<dbReference type="InterPro" id="IPR008136">
    <property type="entry name" value="CinA_C"/>
</dbReference>
<dbReference type="OrthoDB" id="9801454at2"/>
<accession>A0A3G9GG46</accession>
<sequence>MDEQLTVLAARLGERLMQRGEWIATAESCTGGMIAASLTDVAGSSAWFGYGMVSYSNQAKQDLLGVRAATLEAHGAVSEAVVREMAAGARERAGADWAVAVSGIAGPGGGSAAKPVGTVWLAIAGPDGTGRAFVCCFPGDRAAVRSQTVQVALTAMLEALDDQPLLG</sequence>
<dbReference type="Pfam" id="PF02464">
    <property type="entry name" value="CinA"/>
    <property type="match status" value="1"/>
</dbReference>
<reference evidence="2 3" key="2">
    <citation type="journal article" date="2017" name="Genome Announc.">
        <title>Draft genome sequence of Aquitalea magnusonii strain H3, a plant growth-promoting bacterium of duckweed Lemna minor.</title>
        <authorList>
            <person name="Ishizawa H."/>
            <person name="Kuroda M."/>
            <person name="Ike M."/>
        </authorList>
    </citation>
    <scope>NUCLEOTIDE SEQUENCE [LARGE SCALE GENOMIC DNA]</scope>
    <source>
        <strain evidence="2 3">H3</strain>
    </source>
</reference>
<reference evidence="3" key="3">
    <citation type="journal article" date="2017" name="Plant Physiol. Biochem.">
        <title>Differential oxidative and antioxidative response of duckweed Lemna minor toward plant growth promoting/inhibiting bacteria.</title>
        <authorList>
            <person name="Ishizawa H."/>
            <person name="Kuroda M."/>
            <person name="Morikawa M."/>
            <person name="Ike M."/>
        </authorList>
    </citation>
    <scope>NUCLEOTIDE SEQUENCE [LARGE SCALE GENOMIC DNA]</scope>
    <source>
        <strain evidence="3">H3</strain>
    </source>
</reference>
<evidence type="ECO:0000313" key="3">
    <source>
        <dbReference type="Proteomes" id="UP000198290"/>
    </source>
</evidence>
<protein>
    <submittedName>
        <fullName evidence="2">Protein YdeJ</fullName>
    </submittedName>
</protein>
<proteinExistence type="predicted"/>
<dbReference type="KEGG" id="amah:DLM_1983"/>
<feature type="domain" description="CinA C-terminal" evidence="1">
    <location>
        <begin position="8"/>
        <end position="159"/>
    </location>
</feature>
<dbReference type="InterPro" id="IPR036653">
    <property type="entry name" value="CinA-like_C"/>
</dbReference>
<dbReference type="SUPFAM" id="SSF142433">
    <property type="entry name" value="CinA-like"/>
    <property type="match status" value="1"/>
</dbReference>
<dbReference type="EMBL" id="AP018823">
    <property type="protein sequence ID" value="BBF85599.1"/>
    <property type="molecule type" value="Genomic_DNA"/>
</dbReference>
<dbReference type="RefSeq" id="WP_089083209.1">
    <property type="nucleotide sequence ID" value="NZ_AP018823.1"/>
</dbReference>
<evidence type="ECO:0000313" key="2">
    <source>
        <dbReference type="EMBL" id="BBF85599.1"/>
    </source>
</evidence>
<organism evidence="2 3">
    <name type="scientific">Aquitalea magnusonii</name>
    <dbReference type="NCBI Taxonomy" id="332411"/>
    <lineage>
        <taxon>Bacteria</taxon>
        <taxon>Pseudomonadati</taxon>
        <taxon>Pseudomonadota</taxon>
        <taxon>Betaproteobacteria</taxon>
        <taxon>Neisseriales</taxon>
        <taxon>Chromobacteriaceae</taxon>
        <taxon>Aquitalea</taxon>
    </lineage>
</organism>
<name>A0A3G9GG46_9NEIS</name>
<evidence type="ECO:0000259" key="1">
    <source>
        <dbReference type="Pfam" id="PF02464"/>
    </source>
</evidence>
<reference evidence="3" key="1">
    <citation type="journal article" date="2017" name="Biotechnol. Biofuels">
        <title>Evaluation of environmental bacterial communities as a factor affecting the growth of duckweed Lemna minor.</title>
        <authorList>
            <person name="Ishizawa H."/>
            <person name="Kuroda M."/>
            <person name="Morikawa M."/>
            <person name="Ike M."/>
        </authorList>
    </citation>
    <scope>NUCLEOTIDE SEQUENCE [LARGE SCALE GENOMIC DNA]</scope>
    <source>
        <strain evidence="3">H3</strain>
    </source>
</reference>
<dbReference type="Proteomes" id="UP000198290">
    <property type="component" value="Chromosome"/>
</dbReference>
<gene>
    <name evidence="2" type="ORF">DLM_1983</name>
</gene>
<dbReference type="AlphaFoldDB" id="A0A3G9GG46"/>
<keyword evidence="3" id="KW-1185">Reference proteome</keyword>